<sequence>MKTFLPEGREENGASFRVHKLTRLAFLTCLSVILILAIRFPILPQAPFLEYEPGDVPMILAGLLYGPGAGLAVTVAASLIQTLTVSSGSGPIGLVMHIVATSALVAIPSFLYRRRCSSGSLAKGLLLGSLVMTLLMIPLNLVMTVWFLGVPRQVVVSMLVPAIIPFNLIKSLSNSALAFLVIGGLSARFRTCPCERRESYEKSER</sequence>
<keyword evidence="11" id="KW-1185">Reference proteome</keyword>
<dbReference type="InterPro" id="IPR025720">
    <property type="entry name" value="RibU"/>
</dbReference>
<dbReference type="PIRSF" id="PIRSF037778">
    <property type="entry name" value="UCP037778_transp_RibU"/>
    <property type="match status" value="1"/>
</dbReference>
<evidence type="ECO:0000313" key="10">
    <source>
        <dbReference type="EMBL" id="EHM13475.1"/>
    </source>
</evidence>
<reference evidence="10 11" key="1">
    <citation type="submission" date="2011-11" db="EMBL/GenBank/DDBJ databases">
        <title>The Noncontiguous Finished genome of Jonquetella anthropi DSM 22815.</title>
        <authorList>
            <consortium name="US DOE Joint Genome Institute (JGI-PGF)"/>
            <person name="Lucas S."/>
            <person name="Copeland A."/>
            <person name="Lapidus A."/>
            <person name="Glavina del Rio T."/>
            <person name="Dalin E."/>
            <person name="Tice H."/>
            <person name="Bruce D."/>
            <person name="Goodwin L."/>
            <person name="Pitluck S."/>
            <person name="Peters L."/>
            <person name="Mikhailova N."/>
            <person name="Held B."/>
            <person name="Kyrpides N."/>
            <person name="Mavromatis K."/>
            <person name="Ivanova N."/>
            <person name="Markowitz V."/>
            <person name="Cheng J.-F."/>
            <person name="Hugenholtz P."/>
            <person name="Woyke T."/>
            <person name="Wu D."/>
            <person name="Gronow S."/>
            <person name="Wellnitz S."/>
            <person name="Brambilla E."/>
            <person name="Klenk H.-P."/>
            <person name="Eisen J.A."/>
        </authorList>
    </citation>
    <scope>NUCLEOTIDE SEQUENCE [LARGE SCALE GENOMIC DNA]</scope>
    <source>
        <strain evidence="10 11">DSM 22815</strain>
    </source>
</reference>
<name>H0ULB6_9BACT</name>
<comment type="similarity">
    <text evidence="2 8">Belongs to the prokaryotic riboflavin transporter (P-RFT) (TC 2.A.87) family.</text>
</comment>
<dbReference type="Gene3D" id="1.10.1760.20">
    <property type="match status" value="1"/>
</dbReference>
<dbReference type="OrthoDB" id="9809216at2"/>
<proteinExistence type="inferred from homology"/>
<feature type="transmembrane region" description="Helical" evidence="9">
    <location>
        <begin position="124"/>
        <end position="148"/>
    </location>
</feature>
<evidence type="ECO:0000313" key="11">
    <source>
        <dbReference type="Proteomes" id="UP000003806"/>
    </source>
</evidence>
<comment type="function">
    <text evidence="8">Probably a riboflavin-binding protein that interacts with the energy-coupling factor (ECF) ABC-transporter complex.</text>
</comment>
<dbReference type="RefSeq" id="WP_008521554.1">
    <property type="nucleotide sequence ID" value="NZ_CM001376.1"/>
</dbReference>
<evidence type="ECO:0000256" key="8">
    <source>
        <dbReference type="PIRNR" id="PIRNR037778"/>
    </source>
</evidence>
<comment type="subcellular location">
    <subcellularLocation>
        <location evidence="1">Cell membrane</location>
        <topology evidence="1">Multi-pass membrane protein</topology>
    </subcellularLocation>
</comment>
<dbReference type="Proteomes" id="UP000003806">
    <property type="component" value="Chromosome"/>
</dbReference>
<dbReference type="EMBL" id="CM001376">
    <property type="protein sequence ID" value="EHM13475.1"/>
    <property type="molecule type" value="Genomic_DNA"/>
</dbReference>
<dbReference type="InterPro" id="IPR024529">
    <property type="entry name" value="ECF_trnsprt_substrate-spec"/>
</dbReference>
<evidence type="ECO:0000256" key="5">
    <source>
        <dbReference type="ARBA" id="ARBA00022692"/>
    </source>
</evidence>
<evidence type="ECO:0000256" key="9">
    <source>
        <dbReference type="SAM" id="Phobius"/>
    </source>
</evidence>
<dbReference type="eggNOG" id="COG3601">
    <property type="taxonomic scope" value="Bacteria"/>
</dbReference>
<feature type="transmembrane region" description="Helical" evidence="9">
    <location>
        <begin position="56"/>
        <end position="80"/>
    </location>
</feature>
<evidence type="ECO:0000256" key="6">
    <source>
        <dbReference type="ARBA" id="ARBA00022989"/>
    </source>
</evidence>
<accession>H0ULB6</accession>
<dbReference type="Pfam" id="PF12822">
    <property type="entry name" value="ECF_trnsprt"/>
    <property type="match status" value="1"/>
</dbReference>
<dbReference type="STRING" id="885272.JonanDRAFT_1108"/>
<dbReference type="PANTHER" id="PTHR38438:SF1">
    <property type="entry name" value="RIBOFLAVIN TRANSPORTER RIBU"/>
    <property type="match status" value="1"/>
</dbReference>
<evidence type="ECO:0000256" key="7">
    <source>
        <dbReference type="ARBA" id="ARBA00023136"/>
    </source>
</evidence>
<dbReference type="GO" id="GO:0032217">
    <property type="term" value="F:riboflavin transmembrane transporter activity"/>
    <property type="evidence" value="ECO:0007669"/>
    <property type="project" value="UniProtKB-UniRule"/>
</dbReference>
<evidence type="ECO:0000256" key="4">
    <source>
        <dbReference type="ARBA" id="ARBA00022475"/>
    </source>
</evidence>
<dbReference type="AlphaFoldDB" id="H0ULB6"/>
<keyword evidence="7 8" id="KW-0472">Membrane</keyword>
<feature type="transmembrane region" description="Helical" evidence="9">
    <location>
        <begin position="92"/>
        <end position="112"/>
    </location>
</feature>
<organism evidence="10 11">
    <name type="scientific">Jonquetella anthropi DSM 22815</name>
    <dbReference type="NCBI Taxonomy" id="885272"/>
    <lineage>
        <taxon>Bacteria</taxon>
        <taxon>Thermotogati</taxon>
        <taxon>Synergistota</taxon>
        <taxon>Synergistia</taxon>
        <taxon>Synergistales</taxon>
        <taxon>Dethiosulfovibrionaceae</taxon>
        <taxon>Jonquetella</taxon>
    </lineage>
</organism>
<gene>
    <name evidence="10" type="ORF">JonanDRAFT_1108</name>
</gene>
<dbReference type="GO" id="GO:0005886">
    <property type="term" value="C:plasma membrane"/>
    <property type="evidence" value="ECO:0007669"/>
    <property type="project" value="UniProtKB-SubCell"/>
</dbReference>
<dbReference type="PANTHER" id="PTHR38438">
    <property type="entry name" value="RIBOFLAVIN TRANSPORTER RIBU"/>
    <property type="match status" value="1"/>
</dbReference>
<evidence type="ECO:0000256" key="2">
    <source>
        <dbReference type="ARBA" id="ARBA00005540"/>
    </source>
</evidence>
<protein>
    <recommendedName>
        <fullName evidence="8">Riboflavin transporter</fullName>
    </recommendedName>
</protein>
<keyword evidence="4 8" id="KW-1003">Cell membrane</keyword>
<keyword evidence="3 8" id="KW-0813">Transport</keyword>
<feature type="transmembrane region" description="Helical" evidence="9">
    <location>
        <begin position="24"/>
        <end position="44"/>
    </location>
</feature>
<evidence type="ECO:0000256" key="1">
    <source>
        <dbReference type="ARBA" id="ARBA00004651"/>
    </source>
</evidence>
<dbReference type="HOGENOM" id="CLU_086673_0_1_0"/>
<keyword evidence="6 9" id="KW-1133">Transmembrane helix</keyword>
<keyword evidence="5 9" id="KW-0812">Transmembrane</keyword>
<evidence type="ECO:0000256" key="3">
    <source>
        <dbReference type="ARBA" id="ARBA00022448"/>
    </source>
</evidence>